<protein>
    <submittedName>
        <fullName evidence="1">Uncharacterized protein</fullName>
    </submittedName>
</protein>
<accession>A0A1M7UVM4</accession>
<sequence>MCMLRNGEHGWLMYLHFCGDRGLVTKGSQGGQGTCTYKLSNGQIDEYPLSLCISLEQCYKAIAYFFVNNGARYDAATWQVG</sequence>
<proteinExistence type="predicted"/>
<reference evidence="2" key="1">
    <citation type="submission" date="2016-11" db="EMBL/GenBank/DDBJ databases">
        <authorList>
            <person name="Varghese N."/>
            <person name="Submissions S."/>
        </authorList>
    </citation>
    <scope>NUCLEOTIDE SEQUENCE [LARGE SCALE GENOMIC DNA]</scope>
    <source>
        <strain evidence="2">GAS401</strain>
    </source>
</reference>
<gene>
    <name evidence="1" type="ORF">SAMN05444170_6961</name>
</gene>
<name>A0A1M7UVM4_9BRAD</name>
<dbReference type="Proteomes" id="UP000184096">
    <property type="component" value="Chromosome I"/>
</dbReference>
<dbReference type="AlphaFoldDB" id="A0A1M7UVM4"/>
<evidence type="ECO:0000313" key="1">
    <source>
        <dbReference type="EMBL" id="SHN87014.1"/>
    </source>
</evidence>
<organism evidence="1 2">
    <name type="scientific">Bradyrhizobium erythrophlei</name>
    <dbReference type="NCBI Taxonomy" id="1437360"/>
    <lineage>
        <taxon>Bacteria</taxon>
        <taxon>Pseudomonadati</taxon>
        <taxon>Pseudomonadota</taxon>
        <taxon>Alphaproteobacteria</taxon>
        <taxon>Hyphomicrobiales</taxon>
        <taxon>Nitrobacteraceae</taxon>
        <taxon>Bradyrhizobium</taxon>
    </lineage>
</organism>
<dbReference type="EMBL" id="LT670849">
    <property type="protein sequence ID" value="SHN87014.1"/>
    <property type="molecule type" value="Genomic_DNA"/>
</dbReference>
<evidence type="ECO:0000313" key="2">
    <source>
        <dbReference type="Proteomes" id="UP000184096"/>
    </source>
</evidence>
<keyword evidence="2" id="KW-1185">Reference proteome</keyword>